<dbReference type="Proteomes" id="UP001497457">
    <property type="component" value="Chromosome 27b"/>
</dbReference>
<gene>
    <name evidence="3" type="ORF">URODEC1_LOCUS68222</name>
</gene>
<dbReference type="Pfam" id="PF14303">
    <property type="entry name" value="NAM-associated"/>
    <property type="match status" value="1"/>
</dbReference>
<sequence>MFRVPLPLGVSTAGIHLVGSGSSPGRMLFAGLDADARPGERTEVNDMSQGDLNSGTYFTNLLGADVDESQDLLPNTHTPIDHGSAASKGSQGRSKNFTDEEDKLLVSAWLNVGMDPIQGVDQPQTTFWARIHDYFHSNKSFRSERTQSSLMSRWSGIQHDVNTFCSCLTRIQDRNQSGHSVDDKIAAACALFKSEDKKHRNFALMHCWRILKDKPKWMERRTQIGGTTSASNKKQKTKANSSPSSLVPVASPATGGVVAATAAPAEDASRRPDGKKTEKKKLRQRSTIEALDYLVAKMKEADAQKDLKKDERCNKAFALQEEKIKLEREKFEFQREQEEERILTLDLSNMTYRLQQYYEKRQDEIFARRCGC</sequence>
<feature type="compositionally biased region" description="Basic and acidic residues" evidence="1">
    <location>
        <begin position="267"/>
        <end position="276"/>
    </location>
</feature>
<evidence type="ECO:0000313" key="4">
    <source>
        <dbReference type="Proteomes" id="UP001497457"/>
    </source>
</evidence>
<dbReference type="AlphaFoldDB" id="A0ABC9BS17"/>
<feature type="domain" description="No apical meristem-associated C-terminal" evidence="2">
    <location>
        <begin position="200"/>
        <end position="365"/>
    </location>
</feature>
<evidence type="ECO:0000256" key="1">
    <source>
        <dbReference type="SAM" id="MobiDB-lite"/>
    </source>
</evidence>
<evidence type="ECO:0000259" key="2">
    <source>
        <dbReference type="Pfam" id="PF14303"/>
    </source>
</evidence>
<dbReference type="PANTHER" id="PTHR45125">
    <property type="entry name" value="F21J9.4-RELATED"/>
    <property type="match status" value="1"/>
</dbReference>
<accession>A0ABC9BS17</accession>
<dbReference type="PANTHER" id="PTHR45125:SF3">
    <property type="entry name" value="NO-APICAL-MERISTEM-ASSOCIATED CARBOXY-TERMINAL DOMAIN PROTEIN"/>
    <property type="match status" value="1"/>
</dbReference>
<feature type="region of interest" description="Disordered" evidence="1">
    <location>
        <begin position="70"/>
        <end position="97"/>
    </location>
</feature>
<protein>
    <recommendedName>
        <fullName evidence="2">No apical meristem-associated C-terminal domain-containing protein</fullName>
    </recommendedName>
</protein>
<evidence type="ECO:0000313" key="3">
    <source>
        <dbReference type="EMBL" id="CAL5006809.1"/>
    </source>
</evidence>
<reference evidence="4" key="1">
    <citation type="submission" date="2024-06" db="EMBL/GenBank/DDBJ databases">
        <authorList>
            <person name="Ryan C."/>
        </authorList>
    </citation>
    <scope>NUCLEOTIDE SEQUENCE [LARGE SCALE GENOMIC DNA]</scope>
</reference>
<feature type="region of interest" description="Disordered" evidence="1">
    <location>
        <begin position="223"/>
        <end position="283"/>
    </location>
</feature>
<dbReference type="EMBL" id="OZ075137">
    <property type="protein sequence ID" value="CAL5006809.1"/>
    <property type="molecule type" value="Genomic_DNA"/>
</dbReference>
<keyword evidence="4" id="KW-1185">Reference proteome</keyword>
<organism evidence="3 4">
    <name type="scientific">Urochloa decumbens</name>
    <dbReference type="NCBI Taxonomy" id="240449"/>
    <lineage>
        <taxon>Eukaryota</taxon>
        <taxon>Viridiplantae</taxon>
        <taxon>Streptophyta</taxon>
        <taxon>Embryophyta</taxon>
        <taxon>Tracheophyta</taxon>
        <taxon>Spermatophyta</taxon>
        <taxon>Magnoliopsida</taxon>
        <taxon>Liliopsida</taxon>
        <taxon>Poales</taxon>
        <taxon>Poaceae</taxon>
        <taxon>PACMAD clade</taxon>
        <taxon>Panicoideae</taxon>
        <taxon>Panicodae</taxon>
        <taxon>Paniceae</taxon>
        <taxon>Melinidinae</taxon>
        <taxon>Urochloa</taxon>
    </lineage>
</organism>
<feature type="compositionally biased region" description="Low complexity" evidence="1">
    <location>
        <begin position="241"/>
        <end position="265"/>
    </location>
</feature>
<proteinExistence type="predicted"/>
<reference evidence="3 4" key="2">
    <citation type="submission" date="2024-10" db="EMBL/GenBank/DDBJ databases">
        <authorList>
            <person name="Ryan C."/>
        </authorList>
    </citation>
    <scope>NUCLEOTIDE SEQUENCE [LARGE SCALE GENOMIC DNA]</scope>
</reference>
<name>A0ABC9BS17_9POAL</name>
<dbReference type="InterPro" id="IPR029466">
    <property type="entry name" value="NAM-associated_C"/>
</dbReference>